<organism evidence="5 6">
    <name type="scientific">Desulfobacter postgatei</name>
    <dbReference type="NCBI Taxonomy" id="2293"/>
    <lineage>
        <taxon>Bacteria</taxon>
        <taxon>Pseudomonadati</taxon>
        <taxon>Thermodesulfobacteriota</taxon>
        <taxon>Desulfobacteria</taxon>
        <taxon>Desulfobacterales</taxon>
        <taxon>Desulfobacteraceae</taxon>
        <taxon>Desulfobacter</taxon>
    </lineage>
</organism>
<accession>A0A2G6MSE7</accession>
<dbReference type="GO" id="GO:0003700">
    <property type="term" value="F:DNA-binding transcription factor activity"/>
    <property type="evidence" value="ECO:0007669"/>
    <property type="project" value="InterPro"/>
</dbReference>
<reference evidence="5 6" key="1">
    <citation type="submission" date="2017-10" db="EMBL/GenBank/DDBJ databases">
        <title>Novel microbial diversity and functional potential in the marine mammal oral microbiome.</title>
        <authorList>
            <person name="Dudek N.K."/>
            <person name="Sun C.L."/>
            <person name="Burstein D."/>
            <person name="Kantor R.S."/>
            <person name="Aliaga Goltsman D.S."/>
            <person name="Bik E.M."/>
            <person name="Thomas B.C."/>
            <person name="Banfield J.F."/>
            <person name="Relman D.A."/>
        </authorList>
    </citation>
    <scope>NUCLEOTIDE SEQUENCE [LARGE SCALE GENOMIC DNA]</scope>
    <source>
        <strain evidence="5">DOLJORAL78_47_202</strain>
    </source>
</reference>
<evidence type="ECO:0000256" key="3">
    <source>
        <dbReference type="ARBA" id="ARBA00023163"/>
    </source>
</evidence>
<dbReference type="InterPro" id="IPR036388">
    <property type="entry name" value="WH-like_DNA-bd_sf"/>
</dbReference>
<dbReference type="EMBL" id="PDTI01000027">
    <property type="protein sequence ID" value="PIE62850.1"/>
    <property type="molecule type" value="Genomic_DNA"/>
</dbReference>
<name>A0A2G6MSE7_9BACT</name>
<dbReference type="PROSITE" id="PS00846">
    <property type="entry name" value="HTH_ARSR_1"/>
    <property type="match status" value="1"/>
</dbReference>
<evidence type="ECO:0000256" key="1">
    <source>
        <dbReference type="ARBA" id="ARBA00023015"/>
    </source>
</evidence>
<dbReference type="InterPro" id="IPR051011">
    <property type="entry name" value="Metal_resp_trans_reg"/>
</dbReference>
<evidence type="ECO:0000313" key="6">
    <source>
        <dbReference type="Proteomes" id="UP000231203"/>
    </source>
</evidence>
<dbReference type="PROSITE" id="PS50987">
    <property type="entry name" value="HTH_ARSR_2"/>
    <property type="match status" value="1"/>
</dbReference>
<protein>
    <submittedName>
        <fullName evidence="5">Transcriptional regulator</fullName>
    </submittedName>
</protein>
<dbReference type="NCBIfam" id="NF033788">
    <property type="entry name" value="HTH_metalloreg"/>
    <property type="match status" value="1"/>
</dbReference>
<dbReference type="PANTHER" id="PTHR43132">
    <property type="entry name" value="ARSENICAL RESISTANCE OPERON REPRESSOR ARSR-RELATED"/>
    <property type="match status" value="1"/>
</dbReference>
<dbReference type="Gene3D" id="1.10.10.10">
    <property type="entry name" value="Winged helix-like DNA-binding domain superfamily/Winged helix DNA-binding domain"/>
    <property type="match status" value="1"/>
</dbReference>
<dbReference type="Proteomes" id="UP000231203">
    <property type="component" value="Unassembled WGS sequence"/>
</dbReference>
<evidence type="ECO:0000313" key="5">
    <source>
        <dbReference type="EMBL" id="PIE62850.1"/>
    </source>
</evidence>
<dbReference type="SUPFAM" id="SSF46785">
    <property type="entry name" value="Winged helix' DNA-binding domain"/>
    <property type="match status" value="1"/>
</dbReference>
<evidence type="ECO:0000259" key="4">
    <source>
        <dbReference type="PROSITE" id="PS50987"/>
    </source>
</evidence>
<dbReference type="SMART" id="SM00418">
    <property type="entry name" value="HTH_ARSR"/>
    <property type="match status" value="1"/>
</dbReference>
<keyword evidence="3" id="KW-0804">Transcription</keyword>
<feature type="domain" description="HTH arsR-type" evidence="4">
    <location>
        <begin position="22"/>
        <end position="116"/>
    </location>
</feature>
<dbReference type="CDD" id="cd00090">
    <property type="entry name" value="HTH_ARSR"/>
    <property type="match status" value="1"/>
</dbReference>
<keyword evidence="1" id="KW-0805">Transcription regulation</keyword>
<evidence type="ECO:0000256" key="2">
    <source>
        <dbReference type="ARBA" id="ARBA00023125"/>
    </source>
</evidence>
<dbReference type="InterPro" id="IPR018334">
    <property type="entry name" value="ArsR_HTH"/>
</dbReference>
<dbReference type="GO" id="GO:0003677">
    <property type="term" value="F:DNA binding"/>
    <property type="evidence" value="ECO:0007669"/>
    <property type="project" value="UniProtKB-KW"/>
</dbReference>
<gene>
    <name evidence="5" type="ORF">CSA25_03155</name>
</gene>
<dbReference type="PRINTS" id="PR00778">
    <property type="entry name" value="HTHARSR"/>
</dbReference>
<dbReference type="Pfam" id="PF01022">
    <property type="entry name" value="HTH_5"/>
    <property type="match status" value="1"/>
</dbReference>
<keyword evidence="2" id="KW-0238">DNA-binding</keyword>
<dbReference type="InterPro" id="IPR011991">
    <property type="entry name" value="ArsR-like_HTH"/>
</dbReference>
<sequence>MDICSDKCINPELVEKTAKQMPAPDTITGLAEIFKALSDTSRVKIVTALLHHEHCVCDLSVLCGQSESGVSHQLRILRTLRVVKNRRQGKRVYYSLDDDHVRTLIQMTLDHITHQPI</sequence>
<dbReference type="PANTHER" id="PTHR43132:SF6">
    <property type="entry name" value="HTH-TYPE TRANSCRIPTIONAL REPRESSOR CZRA"/>
    <property type="match status" value="1"/>
</dbReference>
<dbReference type="InterPro" id="IPR001845">
    <property type="entry name" value="HTH_ArsR_DNA-bd_dom"/>
</dbReference>
<dbReference type="InterPro" id="IPR036390">
    <property type="entry name" value="WH_DNA-bd_sf"/>
</dbReference>
<comment type="caution">
    <text evidence="5">The sequence shown here is derived from an EMBL/GenBank/DDBJ whole genome shotgun (WGS) entry which is preliminary data.</text>
</comment>
<proteinExistence type="predicted"/>
<dbReference type="AlphaFoldDB" id="A0A2G6MSE7"/>